<dbReference type="InterPro" id="IPR001128">
    <property type="entry name" value="Cyt_P450"/>
</dbReference>
<evidence type="ECO:0000256" key="6">
    <source>
        <dbReference type="ARBA" id="ARBA00023033"/>
    </source>
</evidence>
<evidence type="ECO:0008006" key="15">
    <source>
        <dbReference type="Google" id="ProtNLM"/>
    </source>
</evidence>
<evidence type="ECO:0000256" key="1">
    <source>
        <dbReference type="ARBA" id="ARBA00010617"/>
    </source>
</evidence>
<name>A0A817UPQ5_9BILA</name>
<dbReference type="GO" id="GO:0004497">
    <property type="term" value="F:monooxygenase activity"/>
    <property type="evidence" value="ECO:0007669"/>
    <property type="project" value="UniProtKB-KW"/>
</dbReference>
<keyword evidence="9" id="KW-1133">Transmembrane helix</keyword>
<evidence type="ECO:0000256" key="7">
    <source>
        <dbReference type="PIRSR" id="PIRSR602401-1"/>
    </source>
</evidence>
<dbReference type="Proteomes" id="UP000663848">
    <property type="component" value="Unassembled WGS sequence"/>
</dbReference>
<dbReference type="AlphaFoldDB" id="A0A817UPQ5"/>
<feature type="binding site" description="axial binding residue" evidence="7">
    <location>
        <position position="444"/>
    </location>
    <ligand>
        <name>heme</name>
        <dbReference type="ChEBI" id="CHEBI:30413"/>
    </ligand>
    <ligandPart>
        <name>Fe</name>
        <dbReference type="ChEBI" id="CHEBI:18248"/>
    </ligandPart>
</feature>
<dbReference type="EMBL" id="CAJOBR010020555">
    <property type="protein sequence ID" value="CAF4930700.1"/>
    <property type="molecule type" value="Genomic_DNA"/>
</dbReference>
<dbReference type="PANTHER" id="PTHR24291">
    <property type="entry name" value="CYTOCHROME P450 FAMILY 4"/>
    <property type="match status" value="1"/>
</dbReference>
<dbReference type="Proteomes" id="UP000663869">
    <property type="component" value="Unassembled WGS sequence"/>
</dbReference>
<comment type="caution">
    <text evidence="10">The sequence shown here is derived from an EMBL/GenBank/DDBJ whole genome shotgun (WGS) entry which is preliminary data.</text>
</comment>
<evidence type="ECO:0000256" key="3">
    <source>
        <dbReference type="ARBA" id="ARBA00022723"/>
    </source>
</evidence>
<reference evidence="10" key="1">
    <citation type="submission" date="2021-02" db="EMBL/GenBank/DDBJ databases">
        <authorList>
            <person name="Nowell W R."/>
        </authorList>
    </citation>
    <scope>NUCLEOTIDE SEQUENCE</scope>
</reference>
<dbReference type="SUPFAM" id="SSF48264">
    <property type="entry name" value="Cytochrome P450"/>
    <property type="match status" value="1"/>
</dbReference>
<keyword evidence="3 7" id="KW-0479">Metal-binding</keyword>
<dbReference type="Pfam" id="PF00067">
    <property type="entry name" value="p450"/>
    <property type="match status" value="1"/>
</dbReference>
<evidence type="ECO:0000313" key="10">
    <source>
        <dbReference type="EMBL" id="CAF3338768.1"/>
    </source>
</evidence>
<keyword evidence="6 8" id="KW-0503">Monooxygenase</keyword>
<keyword evidence="2 7" id="KW-0349">Heme</keyword>
<keyword evidence="5 7" id="KW-0408">Iron</keyword>
<proteinExistence type="inferred from homology"/>
<dbReference type="GO" id="GO:0016705">
    <property type="term" value="F:oxidoreductase activity, acting on paired donors, with incorporation or reduction of molecular oxygen"/>
    <property type="evidence" value="ECO:0007669"/>
    <property type="project" value="InterPro"/>
</dbReference>
<evidence type="ECO:0000256" key="9">
    <source>
        <dbReference type="SAM" id="Phobius"/>
    </source>
</evidence>
<evidence type="ECO:0000313" key="13">
    <source>
        <dbReference type="EMBL" id="CAF4930700.1"/>
    </source>
</evidence>
<dbReference type="PROSITE" id="PS00086">
    <property type="entry name" value="CYTOCHROME_P450"/>
    <property type="match status" value="1"/>
</dbReference>
<dbReference type="PRINTS" id="PR00385">
    <property type="entry name" value="P450"/>
</dbReference>
<evidence type="ECO:0000256" key="8">
    <source>
        <dbReference type="RuleBase" id="RU000461"/>
    </source>
</evidence>
<keyword evidence="9" id="KW-0812">Transmembrane</keyword>
<dbReference type="PANTHER" id="PTHR24291:SF50">
    <property type="entry name" value="BIFUNCTIONAL ALBAFLAVENONE MONOOXYGENASE_TERPENE SYNTHASE"/>
    <property type="match status" value="1"/>
</dbReference>
<comment type="cofactor">
    <cofactor evidence="7">
        <name>heme</name>
        <dbReference type="ChEBI" id="CHEBI:30413"/>
    </cofactor>
</comment>
<dbReference type="InterPro" id="IPR002401">
    <property type="entry name" value="Cyt_P450_E_grp-I"/>
</dbReference>
<evidence type="ECO:0000256" key="4">
    <source>
        <dbReference type="ARBA" id="ARBA00023002"/>
    </source>
</evidence>
<dbReference type="InterPro" id="IPR036396">
    <property type="entry name" value="Cyt_P450_sf"/>
</dbReference>
<dbReference type="PRINTS" id="PR00463">
    <property type="entry name" value="EP450I"/>
</dbReference>
<dbReference type="EMBL" id="CAJOBQ010005407">
    <property type="protein sequence ID" value="CAF4655519.1"/>
    <property type="molecule type" value="Genomic_DNA"/>
</dbReference>
<accession>A0A817UPQ5</accession>
<dbReference type="Gene3D" id="1.10.630.10">
    <property type="entry name" value="Cytochrome P450"/>
    <property type="match status" value="1"/>
</dbReference>
<keyword evidence="4 8" id="KW-0560">Oxidoreductase</keyword>
<organism evidence="10 14">
    <name type="scientific">Rotaria socialis</name>
    <dbReference type="NCBI Taxonomy" id="392032"/>
    <lineage>
        <taxon>Eukaryota</taxon>
        <taxon>Metazoa</taxon>
        <taxon>Spiralia</taxon>
        <taxon>Gnathifera</taxon>
        <taxon>Rotifera</taxon>
        <taxon>Eurotatoria</taxon>
        <taxon>Bdelloidea</taxon>
        <taxon>Philodinida</taxon>
        <taxon>Philodinidae</taxon>
        <taxon>Rotaria</taxon>
    </lineage>
</organism>
<dbReference type="EMBL" id="CAJNYU010001767">
    <property type="protein sequence ID" value="CAF3465756.1"/>
    <property type="molecule type" value="Genomic_DNA"/>
</dbReference>
<comment type="similarity">
    <text evidence="1 8">Belongs to the cytochrome P450 family.</text>
</comment>
<sequence>MFFSTTIALLVIFLLTIYWYLKGNGTNHNKKLPGLEPQWIFGNLRNTGVISGRVVLYEALAELKAKFGDAFSFWLGPYYSIVLSRIDHVQHVLADRHTYDIAETTTRNFGVLFPTGLIALRGNEWKRHARFILPMLKRAKVLPYLDTIVTCTDRFIDEKLSRRNGEIHMDLVEQSQRLLLSIIGFIAFDYDLETTSTSGTFDLRDAFNDFVRIGNQFILISGVPLWLGKLILRMSSQYQRALRTMKHYVTNMINEEKARQQEATNSIRSINLISSLVSAVQLESSEGVPSLAPNEVFDEVSLLVLGGFETTSTALSWFIFYMSKYPEVQEKMKDELKTHNLTLNTSLTQDVLDSLIYVDCVTKELLRFAPIATIISRKATRDDIIDGIEVKKDDTILIAVQSLHFDPRYWKIDPSKFIPERFLYEDKNPPHCAYMPFGGGHRACAGQDLAFFELKTIITRLMQRVTFVDPGNEANNSGGMVQRITCYPKNLAIRVYVDKDYMVV</sequence>
<dbReference type="CDD" id="cd00302">
    <property type="entry name" value="cytochrome_P450"/>
    <property type="match status" value="1"/>
</dbReference>
<evidence type="ECO:0000256" key="5">
    <source>
        <dbReference type="ARBA" id="ARBA00023004"/>
    </source>
</evidence>
<evidence type="ECO:0000313" key="14">
    <source>
        <dbReference type="Proteomes" id="UP000663872"/>
    </source>
</evidence>
<dbReference type="GO" id="GO:0005506">
    <property type="term" value="F:iron ion binding"/>
    <property type="evidence" value="ECO:0007669"/>
    <property type="project" value="InterPro"/>
</dbReference>
<evidence type="ECO:0000313" key="12">
    <source>
        <dbReference type="EMBL" id="CAF4655519.1"/>
    </source>
</evidence>
<dbReference type="Proteomes" id="UP000663862">
    <property type="component" value="Unassembled WGS sequence"/>
</dbReference>
<dbReference type="InterPro" id="IPR017972">
    <property type="entry name" value="Cyt_P450_CS"/>
</dbReference>
<dbReference type="InterPro" id="IPR050196">
    <property type="entry name" value="Cytochrome_P450_Monoox"/>
</dbReference>
<feature type="transmembrane region" description="Helical" evidence="9">
    <location>
        <begin position="6"/>
        <end position="21"/>
    </location>
</feature>
<dbReference type="GO" id="GO:0020037">
    <property type="term" value="F:heme binding"/>
    <property type="evidence" value="ECO:0007669"/>
    <property type="project" value="InterPro"/>
</dbReference>
<gene>
    <name evidence="11" type="ORF">FME351_LOCUS14444</name>
    <name evidence="10" type="ORF">GRG538_LOCUS4429</name>
    <name evidence="13" type="ORF">QYT958_LOCUS32002</name>
    <name evidence="12" type="ORF">TSG867_LOCUS31032</name>
</gene>
<dbReference type="Proteomes" id="UP000663872">
    <property type="component" value="Unassembled WGS sequence"/>
</dbReference>
<evidence type="ECO:0000256" key="2">
    <source>
        <dbReference type="ARBA" id="ARBA00022617"/>
    </source>
</evidence>
<dbReference type="EMBL" id="CAJNYT010000222">
    <property type="protein sequence ID" value="CAF3338768.1"/>
    <property type="molecule type" value="Genomic_DNA"/>
</dbReference>
<keyword evidence="9" id="KW-0472">Membrane</keyword>
<protein>
    <recommendedName>
        <fullName evidence="15">Cytochrome P450</fullName>
    </recommendedName>
</protein>
<evidence type="ECO:0000313" key="11">
    <source>
        <dbReference type="EMBL" id="CAF3465756.1"/>
    </source>
</evidence>